<sequence>MAAGRRPMSARLTARVRVQRPGITVAAELVAEPGEVVAVMGPSGAGKTTVLEAIAGLVPLDEGSIRVDDDEVAGPGRRVAPQRRGIVLLRQDPGLFPHLSVRENVAFGLRSRGEPARRARVTADDWLERVGLAGVGGRYPRELSGGQQQRVALARALAARPRVVLLDEPFTALDPATAASLRTMLGEQLRAAGTTAVIVSHDALDAAAVADRLVVLEEGTVTQSGSVREVLRSPATAFGAAIAGVNRVVGDVVGHGDGAVWRAGALAIARPGEGGGSVAALFRPGDVRLEEIGAGDGLVRPEAASSDDGRVAWRAPVVRLEPTVGGVRALVADPPLAVDIPVDLAADLRAGASVTLSLPTAAITWG</sequence>
<evidence type="ECO:0000256" key="1">
    <source>
        <dbReference type="ARBA" id="ARBA00022448"/>
    </source>
</evidence>
<dbReference type="PANTHER" id="PTHR42781">
    <property type="entry name" value="SPERMIDINE/PUTRESCINE IMPORT ATP-BINDING PROTEIN POTA"/>
    <property type="match status" value="1"/>
</dbReference>
<keyword evidence="3" id="KW-0067">ATP-binding</keyword>
<reference evidence="6" key="1">
    <citation type="submission" date="2016-06" db="EMBL/GenBank/DDBJ databases">
        <title>Genome sequencing of cellulolytic organisms.</title>
        <authorList>
            <person name="Bohra V."/>
            <person name="Dafale N.A."/>
            <person name="Purohit H.J."/>
        </authorList>
    </citation>
    <scope>NUCLEOTIDE SEQUENCE [LARGE SCALE GENOMIC DNA]</scope>
    <source>
        <strain evidence="6">ND21</strain>
    </source>
</reference>
<keyword evidence="6" id="KW-1185">Reference proteome</keyword>
<dbReference type="InterPro" id="IPR017871">
    <property type="entry name" value="ABC_transporter-like_CS"/>
</dbReference>
<evidence type="ECO:0000313" key="5">
    <source>
        <dbReference type="EMBL" id="OAZ41168.1"/>
    </source>
</evidence>
<dbReference type="PROSITE" id="PS50893">
    <property type="entry name" value="ABC_TRANSPORTER_2"/>
    <property type="match status" value="1"/>
</dbReference>
<dbReference type="InterPro" id="IPR003593">
    <property type="entry name" value="AAA+_ATPase"/>
</dbReference>
<dbReference type="Gene3D" id="3.40.50.300">
    <property type="entry name" value="P-loop containing nucleotide triphosphate hydrolases"/>
    <property type="match status" value="1"/>
</dbReference>
<dbReference type="EMBL" id="LZEM01000018">
    <property type="protein sequence ID" value="OAZ41168.1"/>
    <property type="molecule type" value="Genomic_DNA"/>
</dbReference>
<comment type="caution">
    <text evidence="5">The sequence shown here is derived from an EMBL/GenBank/DDBJ whole genome shotgun (WGS) entry which is preliminary data.</text>
</comment>
<proteinExistence type="predicted"/>
<keyword evidence="2" id="KW-0547">Nucleotide-binding</keyword>
<dbReference type="SUPFAM" id="SSF52540">
    <property type="entry name" value="P-loop containing nucleoside triphosphate hydrolases"/>
    <property type="match status" value="1"/>
</dbReference>
<evidence type="ECO:0000259" key="4">
    <source>
        <dbReference type="PROSITE" id="PS50893"/>
    </source>
</evidence>
<dbReference type="SMART" id="SM00382">
    <property type="entry name" value="AAA"/>
    <property type="match status" value="1"/>
</dbReference>
<evidence type="ECO:0000256" key="3">
    <source>
        <dbReference type="ARBA" id="ARBA00022840"/>
    </source>
</evidence>
<dbReference type="PANTHER" id="PTHR42781:SF4">
    <property type="entry name" value="SPERMIDINE_PUTRESCINE IMPORT ATP-BINDING PROTEIN POTA"/>
    <property type="match status" value="1"/>
</dbReference>
<gene>
    <name evidence="5" type="ORF">A9Z40_02455</name>
</gene>
<protein>
    <recommendedName>
        <fullName evidence="4">ABC transporter domain-containing protein</fullName>
    </recommendedName>
</protein>
<dbReference type="Pfam" id="PF00005">
    <property type="entry name" value="ABC_tran"/>
    <property type="match status" value="1"/>
</dbReference>
<evidence type="ECO:0000256" key="2">
    <source>
        <dbReference type="ARBA" id="ARBA00022741"/>
    </source>
</evidence>
<feature type="domain" description="ABC transporter" evidence="4">
    <location>
        <begin position="8"/>
        <end position="243"/>
    </location>
</feature>
<dbReference type="PROSITE" id="PS00211">
    <property type="entry name" value="ABC_TRANSPORTER_1"/>
    <property type="match status" value="1"/>
</dbReference>
<dbReference type="InterPro" id="IPR027417">
    <property type="entry name" value="P-loop_NTPase"/>
</dbReference>
<dbReference type="Proteomes" id="UP000093918">
    <property type="component" value="Unassembled WGS sequence"/>
</dbReference>
<accession>A0ABX2WJE7</accession>
<dbReference type="InterPro" id="IPR050093">
    <property type="entry name" value="ABC_SmlMolc_Importer"/>
</dbReference>
<organism evidence="5 6">
    <name type="scientific">Microbacterium arborescens</name>
    <dbReference type="NCBI Taxonomy" id="33883"/>
    <lineage>
        <taxon>Bacteria</taxon>
        <taxon>Bacillati</taxon>
        <taxon>Actinomycetota</taxon>
        <taxon>Actinomycetes</taxon>
        <taxon>Micrococcales</taxon>
        <taxon>Microbacteriaceae</taxon>
        <taxon>Microbacterium</taxon>
    </lineage>
</organism>
<name>A0ABX2WJE7_9MICO</name>
<evidence type="ECO:0000313" key="6">
    <source>
        <dbReference type="Proteomes" id="UP000093918"/>
    </source>
</evidence>
<keyword evidence="1" id="KW-0813">Transport</keyword>
<dbReference type="InterPro" id="IPR003439">
    <property type="entry name" value="ABC_transporter-like_ATP-bd"/>
</dbReference>